<protein>
    <submittedName>
        <fullName evidence="1">Uncharacterized protein</fullName>
    </submittedName>
</protein>
<evidence type="ECO:0000313" key="1">
    <source>
        <dbReference type="EMBL" id="MFB9715692.1"/>
    </source>
</evidence>
<gene>
    <name evidence="1" type="ORF">ACFFPI_16455</name>
</gene>
<dbReference type="RefSeq" id="WP_345050765.1">
    <property type="nucleotide sequence ID" value="NZ_BAABED010000001.1"/>
</dbReference>
<dbReference type="EMBL" id="JBHMBH010000038">
    <property type="protein sequence ID" value="MFB9715692.1"/>
    <property type="molecule type" value="Genomic_DNA"/>
</dbReference>
<name>A0ABV5UU31_9MICC</name>
<sequence length="72" mass="7695">MNALLASCLEGELDPVGGLASLSIAELNFLADALFRLLDIGKPEFGIKFWYDGVLDELAARGEVTATHSRGD</sequence>
<proteinExistence type="predicted"/>
<keyword evidence="2" id="KW-1185">Reference proteome</keyword>
<reference evidence="1 2" key="1">
    <citation type="submission" date="2024-09" db="EMBL/GenBank/DDBJ databases">
        <authorList>
            <person name="Sun Q."/>
            <person name="Mori K."/>
        </authorList>
    </citation>
    <scope>NUCLEOTIDE SEQUENCE [LARGE SCALE GENOMIC DNA]</scope>
    <source>
        <strain evidence="1 2">JCM 13519</strain>
    </source>
</reference>
<evidence type="ECO:0000313" key="2">
    <source>
        <dbReference type="Proteomes" id="UP001589536"/>
    </source>
</evidence>
<comment type="caution">
    <text evidence="1">The sequence shown here is derived from an EMBL/GenBank/DDBJ whole genome shotgun (WGS) entry which is preliminary data.</text>
</comment>
<organism evidence="1 2">
    <name type="scientific">Arthrobacter methylotrophus</name>
    <dbReference type="NCBI Taxonomy" id="121291"/>
    <lineage>
        <taxon>Bacteria</taxon>
        <taxon>Bacillati</taxon>
        <taxon>Actinomycetota</taxon>
        <taxon>Actinomycetes</taxon>
        <taxon>Micrococcales</taxon>
        <taxon>Micrococcaceae</taxon>
        <taxon>Arthrobacter</taxon>
    </lineage>
</organism>
<dbReference type="Proteomes" id="UP001589536">
    <property type="component" value="Unassembled WGS sequence"/>
</dbReference>
<accession>A0ABV5UU31</accession>